<dbReference type="Gene3D" id="6.10.340.10">
    <property type="match status" value="1"/>
</dbReference>
<sequence>MFQLSIRVRLLLGFATVAVFAFVLGYLGLKAADTGMGAFSQAVSYDMPLAMAVGDMRYHMKRTVSVTRTLFSDALTPQQRATLYEEIDRARKDYRKAQEDVEKIMTSEAQKRLFAQLKERLVLGRELTGKVLGLVKEYEADPTKTDKLRQASQVTVNEIEAVDAQLYPLLEEILVLVRQDAQQKKVELSADLERSRTIVLSVCAAVVLAALLLGLLVTRSITSPMAQVGEFAARITQGDYGHALEVRSRDELGRMADNLREMVGQLKNKLGFSSGVLHGLTTPCAISDIQTKLTFTNQAMLDLLELPGKPDDYLGMDVGEYFYGEKNRSTITSRVLQDRRNQHADNVSMTTRKGNVVVCCVDVAPIYDLDGQLIAAITLVADITVSVQARREAEEARTQGMLHAAGQLEGVVGVVSSASEDLAGQIEHSSQGAGEQSQRVAETAAAMEEMNATVLEVARNASHAAETVTRAKSQAEEGARVMSQLVTFIDRVLVNAKQSQEDMGILGKQAEGIGNVLDVISDIADQTNLLALNAAIEAARAGEAGRGFAVVADEVRKLAEKTMTATKEVGGAIQGIQQGTRKNYVHVEQAVGAITEATRLASGSGESLGQIVRLVDDTFDQVRSIATACEQQSAASEEIKRSIEDISRISGDTSQAMQRSTEVVEELARQAQVLKGLIDQMKGGAGAPALAVAPGRRALAS</sequence>
<dbReference type="FunFam" id="1.10.287.950:FF:000001">
    <property type="entry name" value="Methyl-accepting chemotaxis sensory transducer"/>
    <property type="match status" value="1"/>
</dbReference>
<dbReference type="InterPro" id="IPR004090">
    <property type="entry name" value="Chemotax_Me-accpt_rcpt"/>
</dbReference>
<feature type="compositionally biased region" description="Polar residues" evidence="6">
    <location>
        <begin position="427"/>
        <end position="440"/>
    </location>
</feature>
<dbReference type="Pfam" id="PF00989">
    <property type="entry name" value="PAS"/>
    <property type="match status" value="1"/>
</dbReference>
<reference evidence="11 12" key="1">
    <citation type="submission" date="2020-04" db="EMBL/GenBank/DDBJ databases">
        <authorList>
            <consortium name="Desulfovibrio sp. FSS-1 genome sequencing consortium"/>
            <person name="Shimoshige H."/>
            <person name="Kobayashi H."/>
            <person name="Maekawa T."/>
        </authorList>
    </citation>
    <scope>NUCLEOTIDE SEQUENCE [LARGE SCALE GENOMIC DNA]</scope>
    <source>
        <strain evidence="11 12">SIID29052-01</strain>
    </source>
</reference>
<organism evidence="11 12">
    <name type="scientific">Fundidesulfovibrio magnetotacticus</name>
    <dbReference type="NCBI Taxonomy" id="2730080"/>
    <lineage>
        <taxon>Bacteria</taxon>
        <taxon>Pseudomonadati</taxon>
        <taxon>Thermodesulfobacteriota</taxon>
        <taxon>Desulfovibrionia</taxon>
        <taxon>Desulfovibrionales</taxon>
        <taxon>Desulfovibrionaceae</taxon>
        <taxon>Fundidesulfovibrio</taxon>
    </lineage>
</organism>
<comment type="similarity">
    <text evidence="3">Belongs to the methyl-accepting chemotaxis (MCP) protein family.</text>
</comment>
<dbReference type="SUPFAM" id="SSF58104">
    <property type="entry name" value="Methyl-accepting chemotaxis protein (MCP) signaling domain"/>
    <property type="match status" value="1"/>
</dbReference>
<keyword evidence="7" id="KW-0812">Transmembrane</keyword>
<evidence type="ECO:0000259" key="8">
    <source>
        <dbReference type="PROSITE" id="PS50111"/>
    </source>
</evidence>
<dbReference type="InterPro" id="IPR013767">
    <property type="entry name" value="PAS_fold"/>
</dbReference>
<feature type="domain" description="PAC" evidence="9">
    <location>
        <begin position="343"/>
        <end position="395"/>
    </location>
</feature>
<comment type="subcellular location">
    <subcellularLocation>
        <location evidence="1">Membrane</location>
    </subcellularLocation>
</comment>
<evidence type="ECO:0000256" key="2">
    <source>
        <dbReference type="ARBA" id="ARBA00023224"/>
    </source>
</evidence>
<dbReference type="EMBL" id="BLTE01000022">
    <property type="protein sequence ID" value="GFK95756.1"/>
    <property type="molecule type" value="Genomic_DNA"/>
</dbReference>
<evidence type="ECO:0000256" key="4">
    <source>
        <dbReference type="PROSITE-ProRule" id="PRU00284"/>
    </source>
</evidence>
<dbReference type="Pfam" id="PF12729">
    <property type="entry name" value="4HB_MCP_1"/>
    <property type="match status" value="1"/>
</dbReference>
<gene>
    <name evidence="11" type="primary">mcpQ_18</name>
    <name evidence="11" type="ORF">NNJEOMEG_03624</name>
</gene>
<reference evidence="11 12" key="2">
    <citation type="submission" date="2020-05" db="EMBL/GenBank/DDBJ databases">
        <title>Draft genome sequence of Desulfovibrio sp. strainFSS-1.</title>
        <authorList>
            <person name="Shimoshige H."/>
            <person name="Kobayashi H."/>
            <person name="Maekawa T."/>
        </authorList>
    </citation>
    <scope>NUCLEOTIDE SEQUENCE [LARGE SCALE GENOMIC DNA]</scope>
    <source>
        <strain evidence="11 12">SIID29052-01</strain>
    </source>
</reference>
<feature type="region of interest" description="Disordered" evidence="6">
    <location>
        <begin position="424"/>
        <end position="443"/>
    </location>
</feature>
<dbReference type="CDD" id="cd06225">
    <property type="entry name" value="HAMP"/>
    <property type="match status" value="1"/>
</dbReference>
<evidence type="ECO:0000259" key="10">
    <source>
        <dbReference type="PROSITE" id="PS50885"/>
    </source>
</evidence>
<dbReference type="SMART" id="SM00304">
    <property type="entry name" value="HAMP"/>
    <property type="match status" value="2"/>
</dbReference>
<dbReference type="InterPro" id="IPR003660">
    <property type="entry name" value="HAMP_dom"/>
</dbReference>
<feature type="domain" description="Methyl-accepting transducer" evidence="8">
    <location>
        <begin position="411"/>
        <end position="647"/>
    </location>
</feature>
<dbReference type="PANTHER" id="PTHR32089">
    <property type="entry name" value="METHYL-ACCEPTING CHEMOTAXIS PROTEIN MCPB"/>
    <property type="match status" value="1"/>
</dbReference>
<feature type="domain" description="HAMP" evidence="10">
    <location>
        <begin position="219"/>
        <end position="271"/>
    </location>
</feature>
<protein>
    <submittedName>
        <fullName evidence="11">Methyl-accepting chemotaxis protein McpQ</fullName>
    </submittedName>
</protein>
<dbReference type="Gene3D" id="3.30.450.20">
    <property type="entry name" value="PAS domain"/>
    <property type="match status" value="1"/>
</dbReference>
<keyword evidence="7" id="KW-0472">Membrane</keyword>
<dbReference type="GO" id="GO:0016020">
    <property type="term" value="C:membrane"/>
    <property type="evidence" value="ECO:0007669"/>
    <property type="project" value="UniProtKB-SubCell"/>
</dbReference>
<dbReference type="InterPro" id="IPR000700">
    <property type="entry name" value="PAS-assoc_C"/>
</dbReference>
<dbReference type="GO" id="GO:0004888">
    <property type="term" value="F:transmembrane signaling receptor activity"/>
    <property type="evidence" value="ECO:0007669"/>
    <property type="project" value="InterPro"/>
</dbReference>
<dbReference type="RefSeq" id="WP_173086898.1">
    <property type="nucleotide sequence ID" value="NZ_BLTE01000022.1"/>
</dbReference>
<dbReference type="Proteomes" id="UP000494245">
    <property type="component" value="Unassembled WGS sequence"/>
</dbReference>
<evidence type="ECO:0000256" key="7">
    <source>
        <dbReference type="SAM" id="Phobius"/>
    </source>
</evidence>
<feature type="coiled-coil region" evidence="5">
    <location>
        <begin position="80"/>
        <end position="107"/>
    </location>
</feature>
<dbReference type="AlphaFoldDB" id="A0A6V8M1C5"/>
<keyword evidence="2 4" id="KW-0807">Transducer</keyword>
<dbReference type="PROSITE" id="PS50885">
    <property type="entry name" value="HAMP"/>
    <property type="match status" value="1"/>
</dbReference>
<dbReference type="CDD" id="cd11386">
    <property type="entry name" value="MCP_signal"/>
    <property type="match status" value="1"/>
</dbReference>
<evidence type="ECO:0000313" key="11">
    <source>
        <dbReference type="EMBL" id="GFK95756.1"/>
    </source>
</evidence>
<keyword evidence="5" id="KW-0175">Coiled coil</keyword>
<comment type="caution">
    <text evidence="11">The sequence shown here is derived from an EMBL/GenBank/DDBJ whole genome shotgun (WGS) entry which is preliminary data.</text>
</comment>
<accession>A0A6V8M1C5</accession>
<keyword evidence="12" id="KW-1185">Reference proteome</keyword>
<dbReference type="PROSITE" id="PS50113">
    <property type="entry name" value="PAC"/>
    <property type="match status" value="1"/>
</dbReference>
<evidence type="ECO:0000256" key="6">
    <source>
        <dbReference type="SAM" id="MobiDB-lite"/>
    </source>
</evidence>
<name>A0A6V8M1C5_9BACT</name>
<dbReference type="GO" id="GO:0006355">
    <property type="term" value="P:regulation of DNA-templated transcription"/>
    <property type="evidence" value="ECO:0007669"/>
    <property type="project" value="InterPro"/>
</dbReference>
<evidence type="ECO:0000256" key="3">
    <source>
        <dbReference type="ARBA" id="ARBA00029447"/>
    </source>
</evidence>
<evidence type="ECO:0000256" key="5">
    <source>
        <dbReference type="SAM" id="Coils"/>
    </source>
</evidence>
<evidence type="ECO:0000256" key="1">
    <source>
        <dbReference type="ARBA" id="ARBA00004370"/>
    </source>
</evidence>
<dbReference type="InterPro" id="IPR024478">
    <property type="entry name" value="HlyB_4HB_MCP"/>
</dbReference>
<dbReference type="GO" id="GO:0007165">
    <property type="term" value="P:signal transduction"/>
    <property type="evidence" value="ECO:0007669"/>
    <property type="project" value="UniProtKB-KW"/>
</dbReference>
<evidence type="ECO:0000313" key="12">
    <source>
        <dbReference type="Proteomes" id="UP000494245"/>
    </source>
</evidence>
<dbReference type="Gene3D" id="1.10.287.950">
    <property type="entry name" value="Methyl-accepting chemotaxis protein"/>
    <property type="match status" value="1"/>
</dbReference>
<dbReference type="Pfam" id="PF00015">
    <property type="entry name" value="MCPsignal"/>
    <property type="match status" value="1"/>
</dbReference>
<dbReference type="Pfam" id="PF00672">
    <property type="entry name" value="HAMP"/>
    <property type="match status" value="1"/>
</dbReference>
<keyword evidence="7" id="KW-1133">Transmembrane helix</keyword>
<dbReference type="PANTHER" id="PTHR32089:SF112">
    <property type="entry name" value="LYSOZYME-LIKE PROTEIN-RELATED"/>
    <property type="match status" value="1"/>
</dbReference>
<dbReference type="PRINTS" id="PR00260">
    <property type="entry name" value="CHEMTRNSDUCR"/>
</dbReference>
<dbReference type="GO" id="GO:0006935">
    <property type="term" value="P:chemotaxis"/>
    <property type="evidence" value="ECO:0007669"/>
    <property type="project" value="InterPro"/>
</dbReference>
<feature type="transmembrane region" description="Helical" evidence="7">
    <location>
        <begin position="198"/>
        <end position="217"/>
    </location>
</feature>
<feature type="transmembrane region" description="Helical" evidence="7">
    <location>
        <begin position="6"/>
        <end position="29"/>
    </location>
</feature>
<dbReference type="SMART" id="SM00283">
    <property type="entry name" value="MA"/>
    <property type="match status" value="1"/>
</dbReference>
<dbReference type="SUPFAM" id="SSF55785">
    <property type="entry name" value="PYP-like sensor domain (PAS domain)"/>
    <property type="match status" value="1"/>
</dbReference>
<evidence type="ECO:0000259" key="9">
    <source>
        <dbReference type="PROSITE" id="PS50113"/>
    </source>
</evidence>
<dbReference type="InterPro" id="IPR035965">
    <property type="entry name" value="PAS-like_dom_sf"/>
</dbReference>
<dbReference type="PROSITE" id="PS50111">
    <property type="entry name" value="CHEMOTAXIS_TRANSDUC_2"/>
    <property type="match status" value="1"/>
</dbReference>
<proteinExistence type="inferred from homology"/>
<dbReference type="InterPro" id="IPR004089">
    <property type="entry name" value="MCPsignal_dom"/>
</dbReference>